<dbReference type="PROSITE" id="PS51143">
    <property type="entry name" value="MT_A70"/>
    <property type="match status" value="1"/>
</dbReference>
<gene>
    <name evidence="5" type="ORF">CH341_18510</name>
</gene>
<dbReference type="OrthoDB" id="9800596at2"/>
<dbReference type="Pfam" id="PF05063">
    <property type="entry name" value="MT-A70"/>
    <property type="match status" value="1"/>
</dbReference>
<dbReference type="PANTHER" id="PTHR12829:SF7">
    <property type="entry name" value="N6-ADENOSINE-METHYLTRANSFERASE CATALYTIC SUBUNIT"/>
    <property type="match status" value="1"/>
</dbReference>
<dbReference type="EMBL" id="NPEX01000137">
    <property type="protein sequence ID" value="RAI42653.1"/>
    <property type="molecule type" value="Genomic_DNA"/>
</dbReference>
<sequence length="501" mass="54640">MARRDNTSVSIVVPGRAPVTITGETLSRVARDVGRPGTASHAALQRAVATAKSAPHPRAAIAGAVADVLAESSDTPVPRYPNLTAHPLAELFPLLSGPEFDSFAASVGTGLMHPIVLLDGRILDGRNRWRALVHLEERGVVPADLLDPDTSGAFVTFDNRNFRQDIIDAGPLAFVIRENLDRRHLSESQRAMLAARIATLREGRPPAAPRCAADETPPIGGVSAEAAGAMMNVGTRSVERARTVIREAAPETIAAVDRGGLRLSVAETIARLPVETQREIVAAADPKAFRAVVKVRRAEEQQEKKLRRDARERVLGVVQRSLPQGRRYGVILADPEWQFLTRSELGMDRAAANHYPVSPTETIAARDVESIAARDSILGLWATGAMIEDALAVMRAWGFVYKSQIVWTKPGMGNGYWFRECHELLLVGTRGSVPAPAMGTQWRSVREAPRGAHSEKPDWQYELFEQFYPTFTKIELNARATRPGWDRWGYEAPVGEGACAS</sequence>
<dbReference type="Gene3D" id="1.10.10.2830">
    <property type="match status" value="1"/>
</dbReference>
<evidence type="ECO:0000256" key="3">
    <source>
        <dbReference type="ARBA" id="ARBA00022691"/>
    </source>
</evidence>
<evidence type="ECO:0000256" key="1">
    <source>
        <dbReference type="ARBA" id="ARBA00022603"/>
    </source>
</evidence>
<dbReference type="GO" id="GO:0032259">
    <property type="term" value="P:methylation"/>
    <property type="evidence" value="ECO:0007669"/>
    <property type="project" value="UniProtKB-KW"/>
</dbReference>
<dbReference type="InterPro" id="IPR036086">
    <property type="entry name" value="ParB/Sulfiredoxin_sf"/>
</dbReference>
<evidence type="ECO:0000313" key="6">
    <source>
        <dbReference type="Proteomes" id="UP000249130"/>
    </source>
</evidence>
<dbReference type="AlphaFoldDB" id="A0A327KY26"/>
<protein>
    <recommendedName>
        <fullName evidence="7">ParB/Sulfiredoxin domain-containing protein</fullName>
    </recommendedName>
</protein>
<evidence type="ECO:0008006" key="7">
    <source>
        <dbReference type="Google" id="ProtNLM"/>
    </source>
</evidence>
<dbReference type="PANTHER" id="PTHR12829">
    <property type="entry name" value="N6-ADENOSINE-METHYLTRANSFERASE"/>
    <property type="match status" value="1"/>
</dbReference>
<dbReference type="InterPro" id="IPR007757">
    <property type="entry name" value="MT-A70-like"/>
</dbReference>
<comment type="caution">
    <text evidence="5">The sequence shown here is derived from an EMBL/GenBank/DDBJ whole genome shotgun (WGS) entry which is preliminary data.</text>
</comment>
<organism evidence="5 6">
    <name type="scientific">Rhodoplanes roseus</name>
    <dbReference type="NCBI Taxonomy" id="29409"/>
    <lineage>
        <taxon>Bacteria</taxon>
        <taxon>Pseudomonadati</taxon>
        <taxon>Pseudomonadota</taxon>
        <taxon>Alphaproteobacteria</taxon>
        <taxon>Hyphomicrobiales</taxon>
        <taxon>Nitrobacteraceae</taxon>
        <taxon>Rhodoplanes</taxon>
    </lineage>
</organism>
<evidence type="ECO:0000256" key="2">
    <source>
        <dbReference type="ARBA" id="ARBA00022679"/>
    </source>
</evidence>
<proteinExistence type="inferred from homology"/>
<keyword evidence="2" id="KW-0808">Transferase</keyword>
<reference evidence="5 6" key="1">
    <citation type="submission" date="2017-07" db="EMBL/GenBank/DDBJ databases">
        <title>Draft Genome Sequences of Select Purple Nonsulfur Bacteria.</title>
        <authorList>
            <person name="Lasarre B."/>
            <person name="Mckinlay J.B."/>
        </authorList>
    </citation>
    <scope>NUCLEOTIDE SEQUENCE [LARGE SCALE GENOMIC DNA]</scope>
    <source>
        <strain evidence="5 6">DSM 5909</strain>
    </source>
</reference>
<comment type="similarity">
    <text evidence="4">Belongs to the MT-A70-like family.</text>
</comment>
<accession>A0A327KY26</accession>
<name>A0A327KY26_9BRAD</name>
<evidence type="ECO:0000256" key="4">
    <source>
        <dbReference type="PROSITE-ProRule" id="PRU00489"/>
    </source>
</evidence>
<dbReference type="Proteomes" id="UP000249130">
    <property type="component" value="Unassembled WGS sequence"/>
</dbReference>
<keyword evidence="3" id="KW-0949">S-adenosyl-L-methionine</keyword>
<keyword evidence="6" id="KW-1185">Reference proteome</keyword>
<evidence type="ECO:0000313" key="5">
    <source>
        <dbReference type="EMBL" id="RAI42653.1"/>
    </source>
</evidence>
<dbReference type="GO" id="GO:0008168">
    <property type="term" value="F:methyltransferase activity"/>
    <property type="evidence" value="ECO:0007669"/>
    <property type="project" value="UniProtKB-KW"/>
</dbReference>
<dbReference type="SUPFAM" id="SSF53335">
    <property type="entry name" value="S-adenosyl-L-methionine-dependent methyltransferases"/>
    <property type="match status" value="1"/>
</dbReference>
<dbReference type="InterPro" id="IPR029063">
    <property type="entry name" value="SAM-dependent_MTases_sf"/>
</dbReference>
<keyword evidence="1" id="KW-0489">Methyltransferase</keyword>
<dbReference type="SUPFAM" id="SSF110849">
    <property type="entry name" value="ParB/Sulfiredoxin"/>
    <property type="match status" value="1"/>
</dbReference>